<feature type="transmembrane region" description="Helical" evidence="1">
    <location>
        <begin position="94"/>
        <end position="114"/>
    </location>
</feature>
<dbReference type="RefSeq" id="WP_381837474.1">
    <property type="nucleotide sequence ID" value="NZ_JBHTCF010000018.1"/>
</dbReference>
<name>A0ABW2JSM1_9ACTN</name>
<comment type="caution">
    <text evidence="2">The sequence shown here is derived from an EMBL/GenBank/DDBJ whole genome shotgun (WGS) entry which is preliminary data.</text>
</comment>
<dbReference type="Proteomes" id="UP001596523">
    <property type="component" value="Unassembled WGS sequence"/>
</dbReference>
<keyword evidence="3" id="KW-1185">Reference proteome</keyword>
<reference evidence="3" key="1">
    <citation type="journal article" date="2019" name="Int. J. Syst. Evol. Microbiol.">
        <title>The Global Catalogue of Microorganisms (GCM) 10K type strain sequencing project: providing services to taxonomists for standard genome sequencing and annotation.</title>
        <authorList>
            <consortium name="The Broad Institute Genomics Platform"/>
            <consortium name="The Broad Institute Genome Sequencing Center for Infectious Disease"/>
            <person name="Wu L."/>
            <person name="Ma J."/>
        </authorList>
    </citation>
    <scope>NUCLEOTIDE SEQUENCE [LARGE SCALE GENOMIC DNA]</scope>
    <source>
        <strain evidence="3">SYNS20</strain>
    </source>
</reference>
<protein>
    <submittedName>
        <fullName evidence="2">Uncharacterized protein</fullName>
    </submittedName>
</protein>
<organism evidence="2 3">
    <name type="scientific">Streptomyces monticola</name>
    <dbReference type="NCBI Taxonomy" id="2666263"/>
    <lineage>
        <taxon>Bacteria</taxon>
        <taxon>Bacillati</taxon>
        <taxon>Actinomycetota</taxon>
        <taxon>Actinomycetes</taxon>
        <taxon>Kitasatosporales</taxon>
        <taxon>Streptomycetaceae</taxon>
        <taxon>Streptomyces</taxon>
    </lineage>
</organism>
<keyword evidence="1" id="KW-0472">Membrane</keyword>
<evidence type="ECO:0000313" key="2">
    <source>
        <dbReference type="EMBL" id="MFC7308983.1"/>
    </source>
</evidence>
<proteinExistence type="predicted"/>
<feature type="transmembrane region" description="Helical" evidence="1">
    <location>
        <begin position="12"/>
        <end position="36"/>
    </location>
</feature>
<evidence type="ECO:0000313" key="3">
    <source>
        <dbReference type="Proteomes" id="UP001596523"/>
    </source>
</evidence>
<evidence type="ECO:0000256" key="1">
    <source>
        <dbReference type="SAM" id="Phobius"/>
    </source>
</evidence>
<sequence>MSTRIWDRIPRVRVLAAAVTLSAAVLFVVGLVGFGVPDVWWPQTGEAFAASLHPTSPPRHDDPCDLVAGPAKDYCNTGVVPGAAPAPNFDALDAWMILPPVAGLLLLGVWRISWARRR</sequence>
<dbReference type="EMBL" id="JBHTCF010000018">
    <property type="protein sequence ID" value="MFC7308983.1"/>
    <property type="molecule type" value="Genomic_DNA"/>
</dbReference>
<gene>
    <name evidence="2" type="ORF">ACFQVC_32850</name>
</gene>
<accession>A0ABW2JSM1</accession>
<keyword evidence="1" id="KW-1133">Transmembrane helix</keyword>
<keyword evidence="1" id="KW-0812">Transmembrane</keyword>